<dbReference type="PANTHER" id="PTHR13002:SF1">
    <property type="entry name" value="COMPLEX I ASSEMBLY FACTOR TIMMDC1, MITOCHONDRIAL"/>
    <property type="match status" value="1"/>
</dbReference>
<organism evidence="9 10">
    <name type="scientific">Laodelphax striatellus</name>
    <name type="common">Small brown planthopper</name>
    <name type="synonym">Delphax striatella</name>
    <dbReference type="NCBI Taxonomy" id="195883"/>
    <lineage>
        <taxon>Eukaryota</taxon>
        <taxon>Metazoa</taxon>
        <taxon>Ecdysozoa</taxon>
        <taxon>Arthropoda</taxon>
        <taxon>Hexapoda</taxon>
        <taxon>Insecta</taxon>
        <taxon>Pterygota</taxon>
        <taxon>Neoptera</taxon>
        <taxon>Paraneoptera</taxon>
        <taxon>Hemiptera</taxon>
        <taxon>Auchenorrhyncha</taxon>
        <taxon>Fulgoroidea</taxon>
        <taxon>Delphacidae</taxon>
        <taxon>Criomorphinae</taxon>
        <taxon>Laodelphax</taxon>
    </lineage>
</organism>
<name>A0A482X0B5_LAOST</name>
<keyword evidence="5 8" id="KW-0472">Membrane</keyword>
<feature type="transmembrane region" description="Helical" evidence="8">
    <location>
        <begin position="163"/>
        <end position="179"/>
    </location>
</feature>
<evidence type="ECO:0000256" key="4">
    <source>
        <dbReference type="ARBA" id="ARBA00022989"/>
    </source>
</evidence>
<evidence type="ECO:0000256" key="7">
    <source>
        <dbReference type="ARBA" id="ARBA00041344"/>
    </source>
</evidence>
<reference evidence="9 10" key="1">
    <citation type="journal article" date="2017" name="Gigascience">
        <title>Genome sequence of the small brown planthopper, Laodelphax striatellus.</title>
        <authorList>
            <person name="Zhu J."/>
            <person name="Jiang F."/>
            <person name="Wang X."/>
            <person name="Yang P."/>
            <person name="Bao Y."/>
            <person name="Zhao W."/>
            <person name="Wang W."/>
            <person name="Lu H."/>
            <person name="Wang Q."/>
            <person name="Cui N."/>
            <person name="Li J."/>
            <person name="Chen X."/>
            <person name="Luo L."/>
            <person name="Yu J."/>
            <person name="Kang L."/>
            <person name="Cui F."/>
        </authorList>
    </citation>
    <scope>NUCLEOTIDE SEQUENCE [LARGE SCALE GENOMIC DNA]</scope>
    <source>
        <strain evidence="9">Lst14</strain>
    </source>
</reference>
<keyword evidence="10" id="KW-1185">Reference proteome</keyword>
<feature type="transmembrane region" description="Helical" evidence="8">
    <location>
        <begin position="186"/>
        <end position="211"/>
    </location>
</feature>
<dbReference type="STRING" id="195883.A0A482X0B5"/>
<dbReference type="Proteomes" id="UP000291343">
    <property type="component" value="Unassembled WGS sequence"/>
</dbReference>
<dbReference type="PANTHER" id="PTHR13002">
    <property type="entry name" value="C3ORF1 PROTEIN-RELATED"/>
    <property type="match status" value="1"/>
</dbReference>
<evidence type="ECO:0000256" key="1">
    <source>
        <dbReference type="ARBA" id="ARBA00004141"/>
    </source>
</evidence>
<proteinExistence type="inferred from homology"/>
<dbReference type="OrthoDB" id="5826189at2759"/>
<evidence type="ECO:0000256" key="8">
    <source>
        <dbReference type="SAM" id="Phobius"/>
    </source>
</evidence>
<evidence type="ECO:0000256" key="2">
    <source>
        <dbReference type="ARBA" id="ARBA00008444"/>
    </source>
</evidence>
<dbReference type="EMBL" id="QKKF02020306">
    <property type="protein sequence ID" value="RZF39229.1"/>
    <property type="molecule type" value="Genomic_DNA"/>
</dbReference>
<dbReference type="FunCoup" id="A0A482X0B5">
    <property type="interactions" value="721"/>
</dbReference>
<dbReference type="AlphaFoldDB" id="A0A482X0B5"/>
<comment type="caution">
    <text evidence="9">The sequence shown here is derived from an EMBL/GenBank/DDBJ whole genome shotgun (WGS) entry which is preliminary data.</text>
</comment>
<dbReference type="InterPro" id="IPR055299">
    <property type="entry name" value="TIMMDC1"/>
</dbReference>
<protein>
    <recommendedName>
        <fullName evidence="6">Complex I assembly factor TIMMDC1, mitochondrial</fullName>
    </recommendedName>
    <alternativeName>
        <fullName evidence="7">Translocase of inner mitochondrial membrane domain-containing protein 1</fullName>
    </alternativeName>
</protein>
<evidence type="ECO:0000313" key="9">
    <source>
        <dbReference type="EMBL" id="RZF39229.1"/>
    </source>
</evidence>
<evidence type="ECO:0000256" key="5">
    <source>
        <dbReference type="ARBA" id="ARBA00023136"/>
    </source>
</evidence>
<evidence type="ECO:0000313" key="10">
    <source>
        <dbReference type="Proteomes" id="UP000291343"/>
    </source>
</evidence>
<dbReference type="GO" id="GO:0005739">
    <property type="term" value="C:mitochondrion"/>
    <property type="evidence" value="ECO:0007669"/>
    <property type="project" value="TreeGrafter"/>
</dbReference>
<sequence>MYRFGKHLFQHGRTICLISTTALLNTRTTKNEDVKVSAQDDKAESEDKPIDGWDRLALMYSTNEFGELSTELSAVANATTLLFLIGSTYGITKNTREAYLNFVEKNQATQFASVFEAKRKLQDRVLMAAFKGWLEYGIKLTAFSTFLLLGTTTLMVYTGYSSVFHYGLVGSVFGAVFKWKLGPRGMYAGGVVGGVLGLFAGATTNGLLYMFDSSLDDLLIANAEQYKSRQKRSTDLVEKSLGMEAAPKAMNLIEEHDVFAATLNQKEKVSGSKEV</sequence>
<keyword evidence="4 8" id="KW-1133">Transmembrane helix</keyword>
<evidence type="ECO:0000256" key="6">
    <source>
        <dbReference type="ARBA" id="ARBA00040778"/>
    </source>
</evidence>
<comment type="similarity">
    <text evidence="2">Belongs to the Tim17/Tim22/Tim23 family.</text>
</comment>
<dbReference type="GO" id="GO:0016020">
    <property type="term" value="C:membrane"/>
    <property type="evidence" value="ECO:0007669"/>
    <property type="project" value="UniProtKB-SubCell"/>
</dbReference>
<accession>A0A482X0B5</accession>
<dbReference type="GO" id="GO:0032981">
    <property type="term" value="P:mitochondrial respiratory chain complex I assembly"/>
    <property type="evidence" value="ECO:0007669"/>
    <property type="project" value="InterPro"/>
</dbReference>
<evidence type="ECO:0000256" key="3">
    <source>
        <dbReference type="ARBA" id="ARBA00022692"/>
    </source>
</evidence>
<gene>
    <name evidence="9" type="ORF">LSTR_LSTR010323</name>
</gene>
<keyword evidence="3 8" id="KW-0812">Transmembrane</keyword>
<dbReference type="InParanoid" id="A0A482X0B5"/>
<comment type="subcellular location">
    <subcellularLocation>
        <location evidence="1">Membrane</location>
        <topology evidence="1">Multi-pass membrane protein</topology>
    </subcellularLocation>
</comment>